<gene>
    <name evidence="4" type="ORF">EVOR1521_LOCUS11175</name>
</gene>
<keyword evidence="5" id="KW-1185">Reference proteome</keyword>
<accession>A0AA36ICI6</accession>
<dbReference type="AlphaFoldDB" id="A0AA36ICI6"/>
<dbReference type="Proteomes" id="UP001178507">
    <property type="component" value="Unassembled WGS sequence"/>
</dbReference>
<dbReference type="GO" id="GO:0003688">
    <property type="term" value="F:DNA replication origin binding"/>
    <property type="evidence" value="ECO:0007669"/>
    <property type="project" value="UniProtKB-UniRule"/>
</dbReference>
<feature type="domain" description="Origin recognition complex subunit 2 RecA-like" evidence="3">
    <location>
        <begin position="84"/>
        <end position="232"/>
    </location>
</feature>
<sequence>VCPGQGAGNAPKQPPVASQPDAVGKAAGHVARRARKKAPGNSRAELPECFGEDFWVSPGTARIPDLERISELLSSVKAREQPKKSVTEIVAASKDQWLRRLKMGFSLLFEGVGSKWQLLEAFAESLRPAWDVACLDAFDAHATLPAFLRQLLAYQNQHRGAASLDGLVAAVLAVLQAPLVLVVHNVEELAPAHQAALSALARDPNVRLVASVDHLWAPLLWSNDMLKDFNFCREEVHTGESYDLELRGKFPDMPSWCDPFTVEVASKVSIGLVLKSLTNNHRELVEVMAKNQLEGVVPWRKPTRVVISQKDTPKSNV</sequence>
<evidence type="ECO:0000256" key="1">
    <source>
        <dbReference type="RuleBase" id="RU368084"/>
    </source>
</evidence>
<evidence type="ECO:0000259" key="3">
    <source>
        <dbReference type="Pfam" id="PF04084"/>
    </source>
</evidence>
<dbReference type="EMBL" id="CAUJNA010001109">
    <property type="protein sequence ID" value="CAJ1384278.1"/>
    <property type="molecule type" value="Genomic_DNA"/>
</dbReference>
<evidence type="ECO:0000313" key="5">
    <source>
        <dbReference type="Proteomes" id="UP001178507"/>
    </source>
</evidence>
<dbReference type="PANTHER" id="PTHR14052:SF0">
    <property type="entry name" value="ORIGIN RECOGNITION COMPLEX SUBUNIT 2"/>
    <property type="match status" value="1"/>
</dbReference>
<evidence type="ECO:0000313" key="4">
    <source>
        <dbReference type="EMBL" id="CAJ1384278.1"/>
    </source>
</evidence>
<comment type="similarity">
    <text evidence="1">Belongs to the ORC2 family.</text>
</comment>
<dbReference type="InterPro" id="IPR007220">
    <property type="entry name" value="ORC2"/>
</dbReference>
<comment type="caution">
    <text evidence="4">The sequence shown here is derived from an EMBL/GenBank/DDBJ whole genome shotgun (WGS) entry which is preliminary data.</text>
</comment>
<organism evidence="4 5">
    <name type="scientific">Effrenium voratum</name>
    <dbReference type="NCBI Taxonomy" id="2562239"/>
    <lineage>
        <taxon>Eukaryota</taxon>
        <taxon>Sar</taxon>
        <taxon>Alveolata</taxon>
        <taxon>Dinophyceae</taxon>
        <taxon>Suessiales</taxon>
        <taxon>Symbiodiniaceae</taxon>
        <taxon>Effrenium</taxon>
    </lineage>
</organism>
<dbReference type="PANTHER" id="PTHR14052">
    <property type="entry name" value="ORIGIN RECOGNITION COMPLEX SUBUNIT 2"/>
    <property type="match status" value="1"/>
</dbReference>
<reference evidence="4" key="1">
    <citation type="submission" date="2023-08" db="EMBL/GenBank/DDBJ databases">
        <authorList>
            <person name="Chen Y."/>
            <person name="Shah S."/>
            <person name="Dougan E. K."/>
            <person name="Thang M."/>
            <person name="Chan C."/>
        </authorList>
    </citation>
    <scope>NUCLEOTIDE SEQUENCE</scope>
</reference>
<comment type="function">
    <text evidence="1">Component of the origin recognition complex (ORC) that binds origins of replication. DNA-binding is ATP-dependent. ORC is required to assemble the pre-replication complex necessary to initiate DNA replication.</text>
</comment>
<feature type="non-terminal residue" evidence="4">
    <location>
        <position position="1"/>
    </location>
</feature>
<proteinExistence type="inferred from homology"/>
<comment type="subunit">
    <text evidence="1">Component of the origin recognition complex (ORC).</text>
</comment>
<dbReference type="GO" id="GO:0006260">
    <property type="term" value="P:DNA replication"/>
    <property type="evidence" value="ECO:0007669"/>
    <property type="project" value="UniProtKB-UniRule"/>
</dbReference>
<evidence type="ECO:0000256" key="2">
    <source>
        <dbReference type="SAM" id="MobiDB-lite"/>
    </source>
</evidence>
<feature type="region of interest" description="Disordered" evidence="2">
    <location>
        <begin position="1"/>
        <end position="44"/>
    </location>
</feature>
<keyword evidence="1" id="KW-0539">Nucleus</keyword>
<protein>
    <recommendedName>
        <fullName evidence="1">Origin recognition complex subunit 2</fullName>
    </recommendedName>
</protein>
<name>A0AA36ICI6_9DINO</name>
<comment type="subcellular location">
    <subcellularLocation>
        <location evidence="1">Nucleus</location>
    </subcellularLocation>
</comment>
<dbReference type="GO" id="GO:0005664">
    <property type="term" value="C:nuclear origin of replication recognition complex"/>
    <property type="evidence" value="ECO:0007669"/>
    <property type="project" value="UniProtKB-UniRule"/>
</dbReference>
<dbReference type="Pfam" id="PF04084">
    <property type="entry name" value="RecA-like_ORC2"/>
    <property type="match status" value="1"/>
</dbReference>
<keyword evidence="1" id="KW-0235">DNA replication</keyword>
<dbReference type="InterPro" id="IPR056772">
    <property type="entry name" value="RecA-like_ORC2"/>
</dbReference>